<evidence type="ECO:0000256" key="4">
    <source>
        <dbReference type="ARBA" id="ARBA00023242"/>
    </source>
</evidence>
<evidence type="ECO:0000256" key="5">
    <source>
        <dbReference type="PROSITE-ProRule" id="PRU00089"/>
    </source>
</evidence>
<dbReference type="PROSITE" id="PS50039">
    <property type="entry name" value="FORK_HEAD_3"/>
    <property type="match status" value="1"/>
</dbReference>
<dbReference type="Proteomes" id="UP001358614">
    <property type="component" value="Chromosome 1"/>
</dbReference>
<dbReference type="PANTHER" id="PTHR46078">
    <property type="entry name" value="FORKHEAD BOX PROTEIN J2 FAMILY MEMBER"/>
    <property type="match status" value="1"/>
</dbReference>
<dbReference type="GeneID" id="91099571"/>
<feature type="compositionally biased region" description="Low complexity" evidence="6">
    <location>
        <begin position="87"/>
        <end position="99"/>
    </location>
</feature>
<dbReference type="EMBL" id="CP144089">
    <property type="protein sequence ID" value="WWD02725.1"/>
    <property type="molecule type" value="Genomic_DNA"/>
</dbReference>
<keyword evidence="9" id="KW-1185">Reference proteome</keyword>
<dbReference type="InterPro" id="IPR001766">
    <property type="entry name" value="Fork_head_dom"/>
</dbReference>
<dbReference type="GO" id="GO:0000978">
    <property type="term" value="F:RNA polymerase II cis-regulatory region sequence-specific DNA binding"/>
    <property type="evidence" value="ECO:0007669"/>
    <property type="project" value="TreeGrafter"/>
</dbReference>
<evidence type="ECO:0000313" key="9">
    <source>
        <dbReference type="Proteomes" id="UP001358614"/>
    </source>
</evidence>
<proteinExistence type="predicted"/>
<feature type="compositionally biased region" description="Polar residues" evidence="6">
    <location>
        <begin position="377"/>
        <end position="396"/>
    </location>
</feature>
<dbReference type="PANTHER" id="PTHR46078:SF2">
    <property type="entry name" value="FORK-HEAD DOMAIN-CONTAINING PROTEIN"/>
    <property type="match status" value="1"/>
</dbReference>
<dbReference type="GO" id="GO:0005634">
    <property type="term" value="C:nucleus"/>
    <property type="evidence" value="ECO:0007669"/>
    <property type="project" value="UniProtKB-SubCell"/>
</dbReference>
<keyword evidence="1" id="KW-0805">Transcription regulation</keyword>
<dbReference type="AlphaFoldDB" id="A0AAX4KB24"/>
<keyword evidence="4 5" id="KW-0539">Nucleus</keyword>
<feature type="region of interest" description="Disordered" evidence="6">
    <location>
        <begin position="368"/>
        <end position="453"/>
    </location>
</feature>
<dbReference type="Pfam" id="PF00250">
    <property type="entry name" value="Forkhead"/>
    <property type="match status" value="1"/>
</dbReference>
<protein>
    <recommendedName>
        <fullName evidence="7">Fork-head domain-containing protein</fullName>
    </recommendedName>
</protein>
<evidence type="ECO:0000259" key="7">
    <source>
        <dbReference type="PROSITE" id="PS50039"/>
    </source>
</evidence>
<reference evidence="8 9" key="1">
    <citation type="submission" date="2024-01" db="EMBL/GenBank/DDBJ databases">
        <title>Comparative genomics of Cryptococcus and Kwoniella reveals pathogenesis evolution and contrasting modes of karyotype evolution via chromosome fusion or intercentromeric recombination.</title>
        <authorList>
            <person name="Coelho M.A."/>
            <person name="David-Palma M."/>
            <person name="Shea T."/>
            <person name="Bowers K."/>
            <person name="McGinley-Smith S."/>
            <person name="Mohammad A.W."/>
            <person name="Gnirke A."/>
            <person name="Yurkov A.M."/>
            <person name="Nowrousian M."/>
            <person name="Sun S."/>
            <person name="Cuomo C.A."/>
            <person name="Heitman J."/>
        </authorList>
    </citation>
    <scope>NUCLEOTIDE SEQUENCE [LARGE SCALE GENOMIC DNA]</scope>
    <source>
        <strain evidence="8 9">PYCC6329</strain>
    </source>
</reference>
<sequence length="636" mass="70018">MPTHFTPLPPESTSSTTLTSLQRDWEGEEELVPEDDDEPPSPKPNQPNNLELEAEPEPEPEPDIDLRPKKKAKRLKNLPSSSSSFKTPDATTLPTTTSPVDLANTVSSSPLDDDLINPKRPKIKSNNAFWRKAPPPPSSSSSGGSQGEGSIKTKHTEFPFTDYELGLRPLTWPSLDDTVVKTLGIPASLPSFQNTLDQDKEYSEPFLYTRSDLIRYRLGKSLNYTTQVQAQPQVGGSGSRSRGLKDMTVAEGAWKKWEEIGGIPKGLAGLIPYSFDGHGNVYKPDLTHVQAIRLVIAASPRGKMTLSQIYQAFEERWPWHKTAGMTWKNSIRHNLSLNDCFINVEKATAQGGGKGGYWIVDNSQSGRTARKLKRSAPNPNSNLTSKEYPSSPTKSTFNERDLLTKDRLSFSSESSPATRTPSVDVFSPGLSNPLDKYGLNKNSDGGMGKGKNKATSITIAKPAVPFPYTLPKRDKSWVPKEVVRKSRELGIQRPPHDAPLDRPQKLSSHPPVDGRTGQDHGEGEEGWRRSKSYSNVISPLESQYFTTRAGIPELPMVEPKSKSIFSTASQRQGSECEGNGNGNGSGDREDKLPNLVQAVYEPSGLGMGLGDDVRLPSVRVKERKMGMMKEREEEIS</sequence>
<comment type="subcellular location">
    <subcellularLocation>
        <location evidence="5">Nucleus</location>
    </subcellularLocation>
</comment>
<feature type="compositionally biased region" description="Basic and acidic residues" evidence="6">
    <location>
        <begin position="397"/>
        <end position="408"/>
    </location>
</feature>
<feature type="compositionally biased region" description="Basic and acidic residues" evidence="6">
    <location>
        <begin position="487"/>
        <end position="504"/>
    </location>
</feature>
<evidence type="ECO:0000313" key="8">
    <source>
        <dbReference type="EMBL" id="WWD02725.1"/>
    </source>
</evidence>
<keyword evidence="3" id="KW-0804">Transcription</keyword>
<feature type="region of interest" description="Disordered" evidence="6">
    <location>
        <begin position="487"/>
        <end position="530"/>
    </location>
</feature>
<dbReference type="InterPro" id="IPR036390">
    <property type="entry name" value="WH_DNA-bd_sf"/>
</dbReference>
<organism evidence="8 9">
    <name type="scientific">Kwoniella europaea PYCC6329</name>
    <dbReference type="NCBI Taxonomy" id="1423913"/>
    <lineage>
        <taxon>Eukaryota</taxon>
        <taxon>Fungi</taxon>
        <taxon>Dikarya</taxon>
        <taxon>Basidiomycota</taxon>
        <taxon>Agaricomycotina</taxon>
        <taxon>Tremellomycetes</taxon>
        <taxon>Tremellales</taxon>
        <taxon>Cryptococcaceae</taxon>
        <taxon>Kwoniella</taxon>
    </lineage>
</organism>
<evidence type="ECO:0000256" key="3">
    <source>
        <dbReference type="ARBA" id="ARBA00023163"/>
    </source>
</evidence>
<dbReference type="RefSeq" id="XP_066080692.1">
    <property type="nucleotide sequence ID" value="XM_066224595.1"/>
</dbReference>
<dbReference type="InterPro" id="IPR036388">
    <property type="entry name" value="WH-like_DNA-bd_sf"/>
</dbReference>
<feature type="compositionally biased region" description="Basic and acidic residues" evidence="6">
    <location>
        <begin position="516"/>
        <end position="528"/>
    </location>
</feature>
<dbReference type="SUPFAM" id="SSF46785">
    <property type="entry name" value="Winged helix' DNA-binding domain"/>
    <property type="match status" value="1"/>
</dbReference>
<dbReference type="CDD" id="cd00059">
    <property type="entry name" value="FH_FOX"/>
    <property type="match status" value="1"/>
</dbReference>
<dbReference type="Gene3D" id="1.10.10.10">
    <property type="entry name" value="Winged helix-like DNA-binding domain superfamily/Winged helix DNA-binding domain"/>
    <property type="match status" value="1"/>
</dbReference>
<feature type="DNA-binding region" description="Fork-head" evidence="5">
    <location>
        <begin position="283"/>
        <end position="374"/>
    </location>
</feature>
<keyword evidence="2 5" id="KW-0238">DNA-binding</keyword>
<evidence type="ECO:0000256" key="6">
    <source>
        <dbReference type="SAM" id="MobiDB-lite"/>
    </source>
</evidence>
<dbReference type="InterPro" id="IPR045912">
    <property type="entry name" value="FOXJ2/3-like"/>
</dbReference>
<dbReference type="SMART" id="SM00339">
    <property type="entry name" value="FH"/>
    <property type="match status" value="1"/>
</dbReference>
<gene>
    <name evidence="8" type="ORF">V865_000767</name>
</gene>
<dbReference type="PROSITE" id="PS00658">
    <property type="entry name" value="FORK_HEAD_2"/>
    <property type="match status" value="1"/>
</dbReference>
<dbReference type="KEGG" id="ker:91099571"/>
<accession>A0AAX4KB24</accession>
<feature type="compositionally biased region" description="Polar residues" evidence="6">
    <location>
        <begin position="409"/>
        <end position="421"/>
    </location>
</feature>
<dbReference type="PRINTS" id="PR00053">
    <property type="entry name" value="FORKHEAD"/>
</dbReference>
<evidence type="ECO:0000256" key="2">
    <source>
        <dbReference type="ARBA" id="ARBA00023125"/>
    </source>
</evidence>
<feature type="compositionally biased region" description="Low complexity" evidence="6">
    <location>
        <begin position="11"/>
        <end position="21"/>
    </location>
</feature>
<feature type="region of interest" description="Disordered" evidence="6">
    <location>
        <begin position="1"/>
        <end position="152"/>
    </location>
</feature>
<feature type="compositionally biased region" description="Acidic residues" evidence="6">
    <location>
        <begin position="52"/>
        <end position="63"/>
    </location>
</feature>
<dbReference type="GO" id="GO:0000981">
    <property type="term" value="F:DNA-binding transcription factor activity, RNA polymerase II-specific"/>
    <property type="evidence" value="ECO:0007669"/>
    <property type="project" value="TreeGrafter"/>
</dbReference>
<feature type="domain" description="Fork-head" evidence="7">
    <location>
        <begin position="283"/>
        <end position="374"/>
    </location>
</feature>
<name>A0AAX4KB24_9TREE</name>
<evidence type="ECO:0000256" key="1">
    <source>
        <dbReference type="ARBA" id="ARBA00023015"/>
    </source>
</evidence>
<feature type="compositionally biased region" description="Acidic residues" evidence="6">
    <location>
        <begin position="26"/>
        <end position="39"/>
    </location>
</feature>
<feature type="compositionally biased region" description="Polar residues" evidence="6">
    <location>
        <begin position="563"/>
        <end position="572"/>
    </location>
</feature>
<dbReference type="InterPro" id="IPR030456">
    <property type="entry name" value="TF_fork_head_CS_2"/>
</dbReference>
<feature type="region of interest" description="Disordered" evidence="6">
    <location>
        <begin position="562"/>
        <end position="592"/>
    </location>
</feature>